<keyword evidence="5" id="KW-1185">Reference proteome</keyword>
<dbReference type="EMBL" id="BFBR01000001">
    <property type="protein sequence ID" value="GBF56919.1"/>
    <property type="molecule type" value="Genomic_DNA"/>
</dbReference>
<feature type="region of interest" description="Disordered" evidence="1">
    <location>
        <begin position="426"/>
        <end position="461"/>
    </location>
</feature>
<dbReference type="InterPro" id="IPR045220">
    <property type="entry name" value="FRHB/FDHB/HCAR-like"/>
</dbReference>
<dbReference type="RefSeq" id="WP_305790429.1">
    <property type="nucleotide sequence ID" value="NZ_BFBR01000001.1"/>
</dbReference>
<dbReference type="PANTHER" id="PTHR31332:SF0">
    <property type="entry name" value="7-HYDROXYMETHYL CHLOROPHYLL A REDUCTASE, CHLOROPLASTIC"/>
    <property type="match status" value="1"/>
</dbReference>
<evidence type="ECO:0000313" key="4">
    <source>
        <dbReference type="EMBL" id="GBF56919.1"/>
    </source>
</evidence>
<feature type="domain" description="Coenzyme F420 hydrogenase/dehydrogenase beta subunit C-terminal" evidence="3">
    <location>
        <begin position="190"/>
        <end position="328"/>
    </location>
</feature>
<evidence type="ECO:0008006" key="6">
    <source>
        <dbReference type="Google" id="ProtNLM"/>
    </source>
</evidence>
<organism evidence="4 5">
    <name type="scientific">Candidatus Phycosocius bacilliformis</name>
    <dbReference type="NCBI Taxonomy" id="1445552"/>
    <lineage>
        <taxon>Bacteria</taxon>
        <taxon>Pseudomonadati</taxon>
        <taxon>Pseudomonadota</taxon>
        <taxon>Alphaproteobacteria</taxon>
        <taxon>Caulobacterales</taxon>
        <taxon>Caulobacterales incertae sedis</taxon>
        <taxon>Candidatus Phycosocius</taxon>
    </lineage>
</organism>
<dbReference type="GO" id="GO:0052592">
    <property type="term" value="F:oxidoreductase activity, acting on CH or CH2 groups, with an iron-sulfur protein as acceptor"/>
    <property type="evidence" value="ECO:0007669"/>
    <property type="project" value="TreeGrafter"/>
</dbReference>
<evidence type="ECO:0000256" key="1">
    <source>
        <dbReference type="SAM" id="MobiDB-lite"/>
    </source>
</evidence>
<evidence type="ECO:0000313" key="5">
    <source>
        <dbReference type="Proteomes" id="UP000245086"/>
    </source>
</evidence>
<feature type="domain" description="Coenzyme F420 hydrogenase/dehydrogenase beta subunit N-terminal" evidence="2">
    <location>
        <begin position="106"/>
        <end position="182"/>
    </location>
</feature>
<accession>A0A2P2E785</accession>
<dbReference type="Pfam" id="PF04432">
    <property type="entry name" value="FrhB_FdhB_C"/>
    <property type="match status" value="1"/>
</dbReference>
<evidence type="ECO:0000259" key="2">
    <source>
        <dbReference type="Pfam" id="PF04422"/>
    </source>
</evidence>
<dbReference type="PANTHER" id="PTHR31332">
    <property type="entry name" value="7-HYDROXYMETHYL CHLOROPHYLL A REDUCTASE, CHLOROPLASTIC"/>
    <property type="match status" value="1"/>
</dbReference>
<dbReference type="InterPro" id="IPR007525">
    <property type="entry name" value="FrhB_FdhB_C"/>
</dbReference>
<dbReference type="Proteomes" id="UP000245086">
    <property type="component" value="Unassembled WGS sequence"/>
</dbReference>
<reference evidence="4" key="1">
    <citation type="journal article" date="2018" name="Genome Announc.">
        <title>Draft Genome Sequence of "Candidatus Phycosocius bacilliformis," an Alphaproteobacterial Ectosymbiont of the Hydrocarbon-Producing Green Alga Botryococcus braunii.</title>
        <authorList>
            <person name="Tanabe Y."/>
            <person name="Yamaguchi H."/>
            <person name="Watanabe M.M."/>
        </authorList>
    </citation>
    <scope>NUCLEOTIDE SEQUENCE [LARGE SCALE GENOMIC DNA]</scope>
    <source>
        <strain evidence="4">BOTRYCO-2</strain>
    </source>
</reference>
<evidence type="ECO:0000259" key="3">
    <source>
        <dbReference type="Pfam" id="PF04432"/>
    </source>
</evidence>
<feature type="compositionally biased region" description="Polar residues" evidence="1">
    <location>
        <begin position="426"/>
        <end position="444"/>
    </location>
</feature>
<dbReference type="Pfam" id="PF04422">
    <property type="entry name" value="FrhB_FdhB_N"/>
    <property type="match status" value="1"/>
</dbReference>
<sequence length="461" mass="51007">MRIAEEVRVEVSVGPSQDVGTAGHKPDRAAQARMVSEALANPAPARSLCTDCGVSRMADPKRCGRACQFIAPDYPALETKVHGRARVSNLADAPSDEVFFGPIRDMYQARLKHPLPGAQWTGITTFLAEKLLESGKVDAVLTMKPDPNDRWRPVPTLVTDPADMANCRGMRMGYAPLLALLEPARALGYRRLAVIGIPCQIYALRALETELGFEKLYVIGTPCSDNTTTERFHDFLALLSDQPQTISYLEFRADYQVELRFDDGSRRVIPFLQLPISKLPPDFFPLTCRTCVDYTNVLADITIGYMAGQGEQWVLVRNETGAELLSLLGNEINLTAPTSKGNRKSAVEGFKANVARAAGGLPLRSMPDWVRPLVSWLMPRIGPRGLEFARARVEMKAIETVLHLRREEPHRMKHMVPDHVWQLTTPYGLTSEPQEGKPNPQSNDMVRPLAGGEAECLPGAR</sequence>
<dbReference type="InterPro" id="IPR007516">
    <property type="entry name" value="Co_F420_Hydgase/DH_bsu_N"/>
</dbReference>
<proteinExistence type="predicted"/>
<protein>
    <recommendedName>
        <fullName evidence="6">Coenzyme F420 hydrogenase subunit beta</fullName>
    </recommendedName>
</protein>
<gene>
    <name evidence="4" type="ORF">PbB2_00576</name>
</gene>
<dbReference type="AlphaFoldDB" id="A0A2P2E785"/>
<comment type="caution">
    <text evidence="4">The sequence shown here is derived from an EMBL/GenBank/DDBJ whole genome shotgun (WGS) entry which is preliminary data.</text>
</comment>
<name>A0A2P2E785_9PROT</name>